<feature type="region of interest" description="Disordered" evidence="1">
    <location>
        <begin position="1"/>
        <end position="44"/>
    </location>
</feature>
<proteinExistence type="predicted"/>
<reference evidence="2" key="1">
    <citation type="journal article" date="2021" name="Proc. Natl. Acad. Sci. U.S.A.">
        <title>A Catalog of Tens of Thousands of Viruses from Human Metagenomes Reveals Hidden Associations with Chronic Diseases.</title>
        <authorList>
            <person name="Tisza M.J."/>
            <person name="Buck C.B."/>
        </authorList>
    </citation>
    <scope>NUCLEOTIDE SEQUENCE</scope>
    <source>
        <strain evidence="2">CtVif31</strain>
    </source>
</reference>
<evidence type="ECO:0000256" key="1">
    <source>
        <dbReference type="SAM" id="MobiDB-lite"/>
    </source>
</evidence>
<evidence type="ECO:0000313" key="2">
    <source>
        <dbReference type="EMBL" id="DAE13618.1"/>
    </source>
</evidence>
<sequence length="44" mass="5371">MGTTTDNYQRKKKLSKSQMKRTERLEKSSHRRYGTRKKEELNKL</sequence>
<organism evidence="2">
    <name type="scientific">Siphoviridae sp. ctVif31</name>
    <dbReference type="NCBI Taxonomy" id="2825532"/>
    <lineage>
        <taxon>Viruses</taxon>
        <taxon>Duplodnaviria</taxon>
        <taxon>Heunggongvirae</taxon>
        <taxon>Uroviricota</taxon>
        <taxon>Caudoviricetes</taxon>
    </lineage>
</organism>
<protein>
    <submittedName>
        <fullName evidence="2">Uncharacterized protein</fullName>
    </submittedName>
</protein>
<accession>A0A8S5Q3A3</accession>
<name>A0A8S5Q3A3_9CAUD</name>
<dbReference type="EMBL" id="BK015567">
    <property type="protein sequence ID" value="DAE13618.1"/>
    <property type="molecule type" value="Genomic_DNA"/>
</dbReference>
<feature type="compositionally biased region" description="Basic residues" evidence="1">
    <location>
        <begin position="10"/>
        <end position="19"/>
    </location>
</feature>